<dbReference type="KEGG" id="epa:110234610"/>
<dbReference type="PANTHER" id="PTHR39158">
    <property type="entry name" value="OS08G0560600 PROTEIN"/>
    <property type="match status" value="1"/>
</dbReference>
<organism evidence="1 2">
    <name type="scientific">Exaiptasia diaphana</name>
    <name type="common">Tropical sea anemone</name>
    <name type="synonym">Aiptasia pulchella</name>
    <dbReference type="NCBI Taxonomy" id="2652724"/>
    <lineage>
        <taxon>Eukaryota</taxon>
        <taxon>Metazoa</taxon>
        <taxon>Cnidaria</taxon>
        <taxon>Anthozoa</taxon>
        <taxon>Hexacorallia</taxon>
        <taxon>Actiniaria</taxon>
        <taxon>Aiptasiidae</taxon>
        <taxon>Exaiptasia</taxon>
    </lineage>
</organism>
<dbReference type="OMA" id="TENIFQH"/>
<accession>A0A913YEU1</accession>
<dbReference type="OrthoDB" id="1922282at2759"/>
<evidence type="ECO:0000313" key="1">
    <source>
        <dbReference type="EnsemblMetazoa" id="XP_028513513.1"/>
    </source>
</evidence>
<dbReference type="PANTHER" id="PTHR39158:SF1">
    <property type="entry name" value="DNAJ HOMOLOG SUBFAMILY C MEMBER 28"/>
    <property type="match status" value="1"/>
</dbReference>
<proteinExistence type="predicted"/>
<protein>
    <recommendedName>
        <fullName evidence="3">DnaJ homologue subfamily C member 28 conserved domain-containing protein</fullName>
    </recommendedName>
</protein>
<keyword evidence="2" id="KW-1185">Reference proteome</keyword>
<name>A0A913YEU1_EXADI</name>
<dbReference type="EnsemblMetazoa" id="XM_028657712.1">
    <property type="protein sequence ID" value="XP_028513513.1"/>
    <property type="gene ID" value="LOC110234610"/>
</dbReference>
<dbReference type="Proteomes" id="UP000887567">
    <property type="component" value="Unplaced"/>
</dbReference>
<sequence>MTSDKQYLEYGGLGTGTPSMRQKQYRQHKFEKAIDDVHSHKTTRFGSDETSIAQPEKKAIRKTMISGANSGTHRLNKVLIDSGYIPDWIALEKEIRDDLHTLRISMNIKRSKLGPMPFTKKDSIKWDEYREGFQQMVRLIDSKIDKLNLIVPIMTRQKVHVNLDREIMKVLNEFSGIPASNGNGAKGKNQQQLAVHGYEDYTNILKSFFTKCFTYFLKSTWYYSNKIFHLFKVKYANKN</sequence>
<evidence type="ECO:0000313" key="2">
    <source>
        <dbReference type="Proteomes" id="UP000887567"/>
    </source>
</evidence>
<dbReference type="RefSeq" id="XP_028513513.1">
    <property type="nucleotide sequence ID" value="XM_028657712.1"/>
</dbReference>
<dbReference type="GeneID" id="110234610"/>
<dbReference type="InterPro" id="IPR052573">
    <property type="entry name" value="DnaJ_C_subfamily_28"/>
</dbReference>
<reference evidence="1" key="1">
    <citation type="submission" date="2022-11" db="UniProtKB">
        <authorList>
            <consortium name="EnsemblMetazoa"/>
        </authorList>
    </citation>
    <scope>IDENTIFICATION</scope>
</reference>
<dbReference type="AlphaFoldDB" id="A0A913YEU1"/>
<evidence type="ECO:0008006" key="3">
    <source>
        <dbReference type="Google" id="ProtNLM"/>
    </source>
</evidence>